<feature type="transmembrane region" description="Helical" evidence="2">
    <location>
        <begin position="60"/>
        <end position="87"/>
    </location>
</feature>
<feature type="transmembrane region" description="Helical" evidence="2">
    <location>
        <begin position="36"/>
        <end position="54"/>
    </location>
</feature>
<organism evidence="3 4">
    <name type="scientific">Homoserinimonas aerilata</name>
    <dbReference type="NCBI Taxonomy" id="1162970"/>
    <lineage>
        <taxon>Bacteria</taxon>
        <taxon>Bacillati</taxon>
        <taxon>Actinomycetota</taxon>
        <taxon>Actinomycetes</taxon>
        <taxon>Micrococcales</taxon>
        <taxon>Microbacteriaceae</taxon>
        <taxon>Homoserinimonas</taxon>
    </lineage>
</organism>
<dbReference type="PANTHER" id="PTHR36115">
    <property type="entry name" value="PROLINE-RICH ANTIGEN HOMOLOG-RELATED"/>
    <property type="match status" value="1"/>
</dbReference>
<sequence>MSSQHPSPPQEDTWPGRRLGLPSDGPRSVARFGRRLLALLIDFAIAMLLSYVFFDYQYWASTLIFAVTQIGFLMLLSGGIGHVCVGVRVVPLRGGWIGVWRPIVRTVVLLLVLPALIWDADQRGLHDKAAGTVLVRI</sequence>
<keyword evidence="2" id="KW-1133">Transmembrane helix</keyword>
<dbReference type="InterPro" id="IPR051791">
    <property type="entry name" value="Pra-immunoreactive"/>
</dbReference>
<gene>
    <name evidence="3" type="ORF">FB562_0980</name>
</gene>
<dbReference type="OrthoDB" id="5187110at2"/>
<protein>
    <recommendedName>
        <fullName evidence="5">RDD family protein</fullName>
    </recommendedName>
</protein>
<name>A0A542YII5_9MICO</name>
<proteinExistence type="predicted"/>
<comment type="caution">
    <text evidence="3">The sequence shown here is derived from an EMBL/GenBank/DDBJ whole genome shotgun (WGS) entry which is preliminary data.</text>
</comment>
<evidence type="ECO:0000313" key="3">
    <source>
        <dbReference type="EMBL" id="TQL47905.1"/>
    </source>
</evidence>
<dbReference type="Proteomes" id="UP000317998">
    <property type="component" value="Unassembled WGS sequence"/>
</dbReference>
<dbReference type="AlphaFoldDB" id="A0A542YII5"/>
<dbReference type="PANTHER" id="PTHR36115:SF6">
    <property type="entry name" value="PROLINE-RICH ANTIGEN HOMOLOG"/>
    <property type="match status" value="1"/>
</dbReference>
<feature type="region of interest" description="Disordered" evidence="1">
    <location>
        <begin position="1"/>
        <end position="22"/>
    </location>
</feature>
<keyword evidence="2" id="KW-0472">Membrane</keyword>
<dbReference type="RefSeq" id="WP_141880105.1">
    <property type="nucleotide sequence ID" value="NZ_VFOM01000001.1"/>
</dbReference>
<dbReference type="EMBL" id="VFOM01000001">
    <property type="protein sequence ID" value="TQL47905.1"/>
    <property type="molecule type" value="Genomic_DNA"/>
</dbReference>
<keyword evidence="4" id="KW-1185">Reference proteome</keyword>
<dbReference type="PIRSF" id="PIRSF021697">
    <property type="entry name" value="UCP021697"/>
    <property type="match status" value="1"/>
</dbReference>
<reference evidence="3 4" key="1">
    <citation type="submission" date="2019-06" db="EMBL/GenBank/DDBJ databases">
        <title>Sequencing the genomes of 1000 actinobacteria strains.</title>
        <authorList>
            <person name="Klenk H.-P."/>
        </authorList>
    </citation>
    <scope>NUCLEOTIDE SEQUENCE [LARGE SCALE GENOMIC DNA]</scope>
    <source>
        <strain evidence="3 4">DSM 26477</strain>
    </source>
</reference>
<evidence type="ECO:0000256" key="1">
    <source>
        <dbReference type="SAM" id="MobiDB-lite"/>
    </source>
</evidence>
<dbReference type="InterPro" id="IPR016795">
    <property type="entry name" value="UCP021697"/>
</dbReference>
<feature type="transmembrane region" description="Helical" evidence="2">
    <location>
        <begin position="99"/>
        <end position="118"/>
    </location>
</feature>
<keyword evidence="2" id="KW-0812">Transmembrane</keyword>
<accession>A0A542YII5</accession>
<evidence type="ECO:0000313" key="4">
    <source>
        <dbReference type="Proteomes" id="UP000317998"/>
    </source>
</evidence>
<evidence type="ECO:0000256" key="2">
    <source>
        <dbReference type="SAM" id="Phobius"/>
    </source>
</evidence>
<evidence type="ECO:0008006" key="5">
    <source>
        <dbReference type="Google" id="ProtNLM"/>
    </source>
</evidence>